<evidence type="ECO:0000313" key="2">
    <source>
        <dbReference type="EnsemblPlants" id="OPUNC02G10370.1"/>
    </source>
</evidence>
<feature type="region of interest" description="Disordered" evidence="1">
    <location>
        <begin position="1"/>
        <end position="81"/>
    </location>
</feature>
<organism evidence="2">
    <name type="scientific">Oryza punctata</name>
    <name type="common">Red rice</name>
    <dbReference type="NCBI Taxonomy" id="4537"/>
    <lineage>
        <taxon>Eukaryota</taxon>
        <taxon>Viridiplantae</taxon>
        <taxon>Streptophyta</taxon>
        <taxon>Embryophyta</taxon>
        <taxon>Tracheophyta</taxon>
        <taxon>Spermatophyta</taxon>
        <taxon>Magnoliopsida</taxon>
        <taxon>Liliopsida</taxon>
        <taxon>Poales</taxon>
        <taxon>Poaceae</taxon>
        <taxon>BOP clade</taxon>
        <taxon>Oryzoideae</taxon>
        <taxon>Oryzeae</taxon>
        <taxon>Oryzinae</taxon>
        <taxon>Oryza</taxon>
    </lineage>
</organism>
<evidence type="ECO:0000313" key="3">
    <source>
        <dbReference type="Proteomes" id="UP000026962"/>
    </source>
</evidence>
<sequence length="115" mass="12300">MPLNYPVAPLSSRSSSRSGSSVATGSGGGDQSRGPAAEAGARGHSGGLRSQVTDASGLPGEDFGSGESDVEEHVEVERHLDHDLSCFEMVQLSARMKTMMMRPTRPVLRDWRRKT</sequence>
<dbReference type="PANTHER" id="PTHR34484:SF1">
    <property type="entry name" value="OS09G0553700 PROTEIN"/>
    <property type="match status" value="1"/>
</dbReference>
<accession>A0A0E0JY97</accession>
<dbReference type="EnsemblPlants" id="OPUNC02G10370.1">
    <property type="protein sequence ID" value="OPUNC02G10370.1"/>
    <property type="gene ID" value="OPUNC02G10370"/>
</dbReference>
<dbReference type="PANTHER" id="PTHR34484">
    <property type="entry name" value="OS02G0832600 PROTEIN"/>
    <property type="match status" value="1"/>
</dbReference>
<protein>
    <submittedName>
        <fullName evidence="2">Uncharacterized protein</fullName>
    </submittedName>
</protein>
<reference evidence="2" key="1">
    <citation type="submission" date="2015-04" db="UniProtKB">
        <authorList>
            <consortium name="EnsemblPlants"/>
        </authorList>
    </citation>
    <scope>IDENTIFICATION</scope>
</reference>
<name>A0A0E0JY97_ORYPU</name>
<dbReference type="Gramene" id="OPUNC02G10370.1">
    <property type="protein sequence ID" value="OPUNC02G10370.1"/>
    <property type="gene ID" value="OPUNC02G10370"/>
</dbReference>
<feature type="compositionally biased region" description="Low complexity" evidence="1">
    <location>
        <begin position="11"/>
        <end position="24"/>
    </location>
</feature>
<evidence type="ECO:0000256" key="1">
    <source>
        <dbReference type="SAM" id="MobiDB-lite"/>
    </source>
</evidence>
<dbReference type="Proteomes" id="UP000026962">
    <property type="component" value="Chromosome 2"/>
</dbReference>
<keyword evidence="3" id="KW-1185">Reference proteome</keyword>
<feature type="compositionally biased region" description="Basic and acidic residues" evidence="1">
    <location>
        <begin position="71"/>
        <end position="81"/>
    </location>
</feature>
<proteinExistence type="predicted"/>
<reference evidence="2" key="2">
    <citation type="submission" date="2018-05" db="EMBL/GenBank/DDBJ databases">
        <title>OpunRS2 (Oryza punctata Reference Sequence Version 2).</title>
        <authorList>
            <person name="Zhang J."/>
            <person name="Kudrna D."/>
            <person name="Lee S."/>
            <person name="Talag J."/>
            <person name="Welchert J."/>
            <person name="Wing R.A."/>
        </authorList>
    </citation>
    <scope>NUCLEOTIDE SEQUENCE [LARGE SCALE GENOMIC DNA]</scope>
</reference>
<dbReference type="AlphaFoldDB" id="A0A0E0JY97"/>
<dbReference type="HOGENOM" id="CLU_2112876_0_0_1"/>